<sequence>MENRLFSGGTSMWDTVQGNNHLLSHDMPCGHCGHAMHTFLACSDSCDCTPSGAHTRSAGRDLARL</sequence>
<proteinExistence type="predicted"/>
<dbReference type="STRING" id="1005945.SAMN05216561_111141"/>
<dbReference type="AlphaFoldDB" id="A0A1I3K5H1"/>
<accession>A0A1I3K5H1</accession>
<gene>
    <name evidence="1" type="ORF">SAMN05216561_111141</name>
</gene>
<name>A0A1I3K5H1_9ACTN</name>
<organism evidence="1 2">
    <name type="scientific">Nocardioides psychrotolerans</name>
    <dbReference type="NCBI Taxonomy" id="1005945"/>
    <lineage>
        <taxon>Bacteria</taxon>
        <taxon>Bacillati</taxon>
        <taxon>Actinomycetota</taxon>
        <taxon>Actinomycetes</taxon>
        <taxon>Propionibacteriales</taxon>
        <taxon>Nocardioidaceae</taxon>
        <taxon>Nocardioides</taxon>
    </lineage>
</organism>
<keyword evidence="2" id="KW-1185">Reference proteome</keyword>
<dbReference type="Proteomes" id="UP000198649">
    <property type="component" value="Unassembled WGS sequence"/>
</dbReference>
<dbReference type="EMBL" id="FOQG01000011">
    <property type="protein sequence ID" value="SFI67686.1"/>
    <property type="molecule type" value="Genomic_DNA"/>
</dbReference>
<evidence type="ECO:0000313" key="1">
    <source>
        <dbReference type="EMBL" id="SFI67686.1"/>
    </source>
</evidence>
<protein>
    <submittedName>
        <fullName evidence="1">Uncharacterized protein</fullName>
    </submittedName>
</protein>
<reference evidence="1 2" key="1">
    <citation type="submission" date="2016-10" db="EMBL/GenBank/DDBJ databases">
        <authorList>
            <person name="de Groot N.N."/>
        </authorList>
    </citation>
    <scope>NUCLEOTIDE SEQUENCE [LARGE SCALE GENOMIC DNA]</scope>
    <source>
        <strain evidence="1 2">CGMCC 1.11156</strain>
    </source>
</reference>
<evidence type="ECO:0000313" key="2">
    <source>
        <dbReference type="Proteomes" id="UP000198649"/>
    </source>
</evidence>